<evidence type="ECO:0000313" key="4">
    <source>
        <dbReference type="EMBL" id="SDI27156.1"/>
    </source>
</evidence>
<dbReference type="InterPro" id="IPR036412">
    <property type="entry name" value="HAD-like_sf"/>
</dbReference>
<keyword evidence="3" id="KW-0718">Serine biosynthesis</keyword>
<keyword evidence="1 3" id="KW-0378">Hydrolase</keyword>
<dbReference type="HAMAP" id="MF_02240">
    <property type="entry name" value="PSP"/>
    <property type="match status" value="1"/>
</dbReference>
<evidence type="ECO:0000256" key="3">
    <source>
        <dbReference type="HAMAP-Rule" id="MF_02240"/>
    </source>
</evidence>
<comment type="pathway">
    <text evidence="3">Amino-acid biosynthesis; L-serine biosynthesis; L-serine from 3-phospho-D-glycerate: step 3/3.</text>
</comment>
<dbReference type="SUPFAM" id="SSF56784">
    <property type="entry name" value="HAD-like"/>
    <property type="match status" value="1"/>
</dbReference>
<keyword evidence="2 3" id="KW-0460">Magnesium</keyword>
<dbReference type="Gene3D" id="1.20.120.710">
    <property type="entry name" value="Haloacid dehalogenase hydrolase-like domain"/>
    <property type="match status" value="1"/>
</dbReference>
<comment type="similarity">
    <text evidence="3">Belongs to the HAD-like hydrolase superfamily.</text>
</comment>
<dbReference type="InterPro" id="IPR051400">
    <property type="entry name" value="HAD-like_hydrolase"/>
</dbReference>
<dbReference type="NCBIfam" id="TIGR01549">
    <property type="entry name" value="HAD-SF-IA-v1"/>
    <property type="match status" value="1"/>
</dbReference>
<proteinExistence type="inferred from homology"/>
<dbReference type="SFLD" id="SFLDS00003">
    <property type="entry name" value="Haloacid_Dehalogenase"/>
    <property type="match status" value="1"/>
</dbReference>
<dbReference type="PANTHER" id="PTHR46470">
    <property type="entry name" value="N-ACYLNEURAMINATE-9-PHOSPHATASE"/>
    <property type="match status" value="1"/>
</dbReference>
<dbReference type="PANTHER" id="PTHR46470:SF3">
    <property type="entry name" value="N-ACYLNEURAMINATE-9-PHOSPHATASE"/>
    <property type="match status" value="1"/>
</dbReference>
<dbReference type="GO" id="GO:0006564">
    <property type="term" value="P:L-serine biosynthetic process"/>
    <property type="evidence" value="ECO:0007669"/>
    <property type="project" value="UniProtKB-UniRule"/>
</dbReference>
<keyword evidence="5" id="KW-1185">Reference proteome</keyword>
<dbReference type="AlphaFoldDB" id="A0A1G8J7J3"/>
<dbReference type="Proteomes" id="UP000198853">
    <property type="component" value="Unassembled WGS sequence"/>
</dbReference>
<dbReference type="Gene3D" id="3.40.50.1000">
    <property type="entry name" value="HAD superfamily/HAD-like"/>
    <property type="match status" value="1"/>
</dbReference>
<comment type="function">
    <text evidence="3">Catalyzes the last step of the phosphorylated serine biosynthetic pathway, i.e. dephosphorylation of O-phospho-L-serine to form L-serine.</text>
</comment>
<gene>
    <name evidence="4" type="ORF">SAMN04488123_10172</name>
</gene>
<sequence>MIHTLLFDLDDTLIWDKKSISESLLATSNDAARQTGIDSGELMEAVKTVAPTLYEEQSFYPLTTALGINPFEGLWGMFDDIHDARLREMGANIGMYQFEVWTEALKKVEVDDLSLARELSRRFIEYRETLPYVYEETFEVLTKMDIPYQLALVTNGAPSLQLKKLQMTKALVPFFDRIIISGAFGVGKPDSSIFRHTLTQLGAEKEQTVMIGDNLHTDIVGGNQAGIKTIWVNREQAENNTDIIPEVEITTLRELEDAIGRIDGF</sequence>
<evidence type="ECO:0000256" key="2">
    <source>
        <dbReference type="ARBA" id="ARBA00022842"/>
    </source>
</evidence>
<dbReference type="GO" id="GO:0036424">
    <property type="term" value="F:L-phosphoserine phosphatase activity"/>
    <property type="evidence" value="ECO:0007669"/>
    <property type="project" value="UniProtKB-UniRule"/>
</dbReference>
<dbReference type="EC" id="3.1.3.3" evidence="3"/>
<keyword evidence="3" id="KW-0028">Amino-acid biosynthesis</keyword>
<dbReference type="InterPro" id="IPR023214">
    <property type="entry name" value="HAD_sf"/>
</dbReference>
<comment type="cofactor">
    <cofactor evidence="3">
        <name>Mg(2+)</name>
        <dbReference type="ChEBI" id="CHEBI:18420"/>
    </cofactor>
    <cofactor evidence="3">
        <name>Co(2+)</name>
        <dbReference type="ChEBI" id="CHEBI:48828"/>
    </cofactor>
</comment>
<organism evidence="4 5">
    <name type="scientific">Natribacillus halophilus</name>
    <dbReference type="NCBI Taxonomy" id="549003"/>
    <lineage>
        <taxon>Bacteria</taxon>
        <taxon>Bacillati</taxon>
        <taxon>Bacillota</taxon>
        <taxon>Bacilli</taxon>
        <taxon>Bacillales</taxon>
        <taxon>Bacillaceae</taxon>
        <taxon>Natribacillus</taxon>
    </lineage>
</organism>
<accession>A0A1G8J7J3</accession>
<dbReference type="EMBL" id="FNEN01000001">
    <property type="protein sequence ID" value="SDI27156.1"/>
    <property type="molecule type" value="Genomic_DNA"/>
</dbReference>
<dbReference type="RefSeq" id="WP_090395573.1">
    <property type="nucleotide sequence ID" value="NZ_FNEN01000001.1"/>
</dbReference>
<name>A0A1G8J7J3_9BACI</name>
<dbReference type="InterPro" id="IPR044266">
    <property type="entry name" value="PSP_YsaA"/>
</dbReference>
<evidence type="ECO:0000313" key="5">
    <source>
        <dbReference type="Proteomes" id="UP000198853"/>
    </source>
</evidence>
<comment type="catalytic activity">
    <reaction evidence="3">
        <text>O-phospho-L-serine + H2O = L-serine + phosphate</text>
        <dbReference type="Rhea" id="RHEA:21208"/>
        <dbReference type="ChEBI" id="CHEBI:15377"/>
        <dbReference type="ChEBI" id="CHEBI:33384"/>
        <dbReference type="ChEBI" id="CHEBI:43474"/>
        <dbReference type="ChEBI" id="CHEBI:57524"/>
        <dbReference type="EC" id="3.1.3.3"/>
    </reaction>
</comment>
<protein>
    <recommendedName>
        <fullName evidence="3">Phosphoserine phosphatase</fullName>
        <shortName evidence="3">PSP</shortName>
        <ecNumber evidence="3">3.1.3.3</ecNumber>
    </recommendedName>
</protein>
<comment type="catalytic activity">
    <reaction evidence="3">
        <text>O-phospho-D-serine + H2O = D-serine + phosphate</text>
        <dbReference type="Rhea" id="RHEA:24873"/>
        <dbReference type="ChEBI" id="CHEBI:15377"/>
        <dbReference type="ChEBI" id="CHEBI:35247"/>
        <dbReference type="ChEBI" id="CHEBI:43474"/>
        <dbReference type="ChEBI" id="CHEBI:58680"/>
        <dbReference type="EC" id="3.1.3.3"/>
    </reaction>
</comment>
<reference evidence="4 5" key="1">
    <citation type="submission" date="2016-10" db="EMBL/GenBank/DDBJ databases">
        <authorList>
            <person name="de Groot N.N."/>
        </authorList>
    </citation>
    <scope>NUCLEOTIDE SEQUENCE [LARGE SCALE GENOMIC DNA]</scope>
    <source>
        <strain evidence="4 5">DSM 21771</strain>
    </source>
</reference>
<evidence type="ECO:0000256" key="1">
    <source>
        <dbReference type="ARBA" id="ARBA00022801"/>
    </source>
</evidence>
<dbReference type="Pfam" id="PF00702">
    <property type="entry name" value="Hydrolase"/>
    <property type="match status" value="1"/>
</dbReference>
<keyword evidence="3" id="KW-0170">Cobalt</keyword>
<dbReference type="OrthoDB" id="9809962at2"/>
<dbReference type="NCBIfam" id="TIGR01509">
    <property type="entry name" value="HAD-SF-IA-v3"/>
    <property type="match status" value="1"/>
</dbReference>
<dbReference type="InterPro" id="IPR006439">
    <property type="entry name" value="HAD-SF_hydro_IA"/>
</dbReference>
<dbReference type="SFLD" id="SFLDG01129">
    <property type="entry name" value="C1.5:_HAD__Beta-PGM__Phosphata"/>
    <property type="match status" value="1"/>
</dbReference>